<dbReference type="InterPro" id="IPR007658">
    <property type="entry name" value="DUF594"/>
</dbReference>
<dbReference type="Pfam" id="PF04578">
    <property type="entry name" value="DUF594"/>
    <property type="match status" value="1"/>
</dbReference>
<gene>
    <name evidence="1" type="ORF">L1049_010327</name>
</gene>
<name>A0AAP0NA26_LIQFO</name>
<evidence type="ECO:0008006" key="3">
    <source>
        <dbReference type="Google" id="ProtNLM"/>
    </source>
</evidence>
<evidence type="ECO:0000313" key="1">
    <source>
        <dbReference type="EMBL" id="KAK9267890.1"/>
    </source>
</evidence>
<evidence type="ECO:0000313" key="2">
    <source>
        <dbReference type="Proteomes" id="UP001415857"/>
    </source>
</evidence>
<dbReference type="EMBL" id="JBBPBK010000016">
    <property type="protein sequence ID" value="KAK9267890.1"/>
    <property type="molecule type" value="Genomic_DNA"/>
</dbReference>
<reference evidence="1 2" key="1">
    <citation type="journal article" date="2024" name="Plant J.">
        <title>Genome sequences and population genomics reveal climatic adaptation and genomic divergence between two closely related sweetgum species.</title>
        <authorList>
            <person name="Xu W.Q."/>
            <person name="Ren C.Q."/>
            <person name="Zhang X.Y."/>
            <person name="Comes H.P."/>
            <person name="Liu X.H."/>
            <person name="Li Y.G."/>
            <person name="Kettle C.J."/>
            <person name="Jalonen R."/>
            <person name="Gaisberger H."/>
            <person name="Ma Y.Z."/>
            <person name="Qiu Y.X."/>
        </authorList>
    </citation>
    <scope>NUCLEOTIDE SEQUENCE [LARGE SCALE GENOMIC DNA]</scope>
    <source>
        <strain evidence="1">Hangzhou</strain>
    </source>
</reference>
<dbReference type="Proteomes" id="UP001415857">
    <property type="component" value="Unassembled WGS sequence"/>
</dbReference>
<sequence>MMSTRWSESVSAYNLIDYCLKECPKTKPIDKIRYGIKKTIDEVTAHVGVKDVLDRINYVSTQGFTKELRDFIFDELKEKSEVADDSETAKEICSARGDWVLRHNNPPQSELLRWIEDVAYDESLLLWHIATELCYNTVEAGNNGGDSAYRNFCKVLSDYMLYLLVMQPTMMSAVSGIGRIRFRDTCAEAKKFFGNREWGQIGACKHILDVNTEVEPVAVKGDRSKSVLFDACRLAKHLRDNLEEEKKWVIMSKVWVEMLSYAASHCRAHNHAQQLSKGGELVTFVWLLMAHLGLGEQFQIKEGHARAKLIVDKYLPLISRLGFQAVIRRFNSPWLCVLGGLNLFQPST</sequence>
<dbReference type="PANTHER" id="PTHR31325">
    <property type="entry name" value="OS01G0798800 PROTEIN-RELATED"/>
    <property type="match status" value="1"/>
</dbReference>
<organism evidence="1 2">
    <name type="scientific">Liquidambar formosana</name>
    <name type="common">Formosan gum</name>
    <dbReference type="NCBI Taxonomy" id="63359"/>
    <lineage>
        <taxon>Eukaryota</taxon>
        <taxon>Viridiplantae</taxon>
        <taxon>Streptophyta</taxon>
        <taxon>Embryophyta</taxon>
        <taxon>Tracheophyta</taxon>
        <taxon>Spermatophyta</taxon>
        <taxon>Magnoliopsida</taxon>
        <taxon>eudicotyledons</taxon>
        <taxon>Gunneridae</taxon>
        <taxon>Pentapetalae</taxon>
        <taxon>Saxifragales</taxon>
        <taxon>Altingiaceae</taxon>
        <taxon>Liquidambar</taxon>
    </lineage>
</organism>
<protein>
    <recommendedName>
        <fullName evidence="3">DUF4220 domain-containing protein</fullName>
    </recommendedName>
</protein>
<proteinExistence type="predicted"/>
<comment type="caution">
    <text evidence="1">The sequence shown here is derived from an EMBL/GenBank/DDBJ whole genome shotgun (WGS) entry which is preliminary data.</text>
</comment>
<dbReference type="AlphaFoldDB" id="A0AAP0NA26"/>
<accession>A0AAP0NA26</accession>
<keyword evidence="2" id="KW-1185">Reference proteome</keyword>